<dbReference type="SUPFAM" id="SSF50249">
    <property type="entry name" value="Nucleic acid-binding proteins"/>
    <property type="match status" value="1"/>
</dbReference>
<dbReference type="InterPro" id="IPR055179">
    <property type="entry name" value="Tex-like_central_region"/>
</dbReference>
<dbReference type="SUPFAM" id="SSF47781">
    <property type="entry name" value="RuvA domain 2-like"/>
    <property type="match status" value="2"/>
</dbReference>
<dbReference type="Pfam" id="PF17674">
    <property type="entry name" value="HHH_9"/>
    <property type="match status" value="1"/>
</dbReference>
<dbReference type="SMART" id="SM00316">
    <property type="entry name" value="S1"/>
    <property type="match status" value="1"/>
</dbReference>
<dbReference type="InterPro" id="IPR012337">
    <property type="entry name" value="RNaseH-like_sf"/>
</dbReference>
<dbReference type="Proteomes" id="UP000661077">
    <property type="component" value="Unassembled WGS sequence"/>
</dbReference>
<dbReference type="Pfam" id="PF09371">
    <property type="entry name" value="Tex_N"/>
    <property type="match status" value="1"/>
</dbReference>
<dbReference type="InterPro" id="IPR010994">
    <property type="entry name" value="RuvA_2-like"/>
</dbReference>
<comment type="caution">
    <text evidence="3">The sequence shown here is derived from an EMBL/GenBank/DDBJ whole genome shotgun (WGS) entry which is preliminary data.</text>
</comment>
<accession>A0ABS1X4Y0</accession>
<dbReference type="EMBL" id="JAEVLS010000008">
    <property type="protein sequence ID" value="MBM0108271.1"/>
    <property type="molecule type" value="Genomic_DNA"/>
</dbReference>
<dbReference type="Gene3D" id="2.40.50.140">
    <property type="entry name" value="Nucleic acid-binding proteins"/>
    <property type="match status" value="1"/>
</dbReference>
<dbReference type="SUPFAM" id="SSF158832">
    <property type="entry name" value="Tex N-terminal region-like"/>
    <property type="match status" value="1"/>
</dbReference>
<dbReference type="PROSITE" id="PS50126">
    <property type="entry name" value="S1"/>
    <property type="match status" value="1"/>
</dbReference>
<dbReference type="RefSeq" id="WP_203170422.1">
    <property type="nucleotide sequence ID" value="NZ_JAEVLS010000008.1"/>
</dbReference>
<dbReference type="InterPro" id="IPR023319">
    <property type="entry name" value="Tex-like_HTH_dom_sf"/>
</dbReference>
<dbReference type="Pfam" id="PF16921">
    <property type="entry name" value="Tex_YqgF"/>
    <property type="match status" value="1"/>
</dbReference>
<dbReference type="SUPFAM" id="SSF53098">
    <property type="entry name" value="Ribonuclease H-like"/>
    <property type="match status" value="1"/>
</dbReference>
<feature type="domain" description="S1 motif" evidence="2">
    <location>
        <begin position="666"/>
        <end position="735"/>
    </location>
</feature>
<dbReference type="InterPro" id="IPR050437">
    <property type="entry name" value="Ribos_protein_bS1-like"/>
</dbReference>
<dbReference type="PANTHER" id="PTHR10724:SF10">
    <property type="entry name" value="S1 RNA-BINDING DOMAIN-CONTAINING PROTEIN 1"/>
    <property type="match status" value="1"/>
</dbReference>
<evidence type="ECO:0000313" key="3">
    <source>
        <dbReference type="EMBL" id="MBM0108271.1"/>
    </source>
</evidence>
<dbReference type="InterPro" id="IPR044146">
    <property type="entry name" value="S1_Tex"/>
</dbReference>
<name>A0ABS1X4Y0_9GAMM</name>
<dbReference type="InterPro" id="IPR041692">
    <property type="entry name" value="HHH_9"/>
</dbReference>
<dbReference type="Gene3D" id="1.10.3500.10">
    <property type="entry name" value="Tex N-terminal region-like"/>
    <property type="match status" value="1"/>
</dbReference>
<dbReference type="CDD" id="cd05685">
    <property type="entry name" value="S1_Tex"/>
    <property type="match status" value="1"/>
</dbReference>
<dbReference type="Pfam" id="PF22706">
    <property type="entry name" value="Tex_central_region"/>
    <property type="match status" value="1"/>
</dbReference>
<gene>
    <name evidence="3" type="ORF">JM946_26370</name>
</gene>
<dbReference type="InterPro" id="IPR012340">
    <property type="entry name" value="NA-bd_OB-fold"/>
</dbReference>
<evidence type="ECO:0000256" key="1">
    <source>
        <dbReference type="SAM" id="MobiDB-lite"/>
    </source>
</evidence>
<keyword evidence="4" id="KW-1185">Reference proteome</keyword>
<dbReference type="InterPro" id="IPR032639">
    <property type="entry name" value="Tex_YqgF"/>
</dbReference>
<dbReference type="Gene3D" id="3.30.420.140">
    <property type="entry name" value="YqgF/RNase H-like domain"/>
    <property type="match status" value="1"/>
</dbReference>
<reference evidence="3 4" key="1">
    <citation type="journal article" date="2021" name="Int. J. Syst. Evol. Microbiol.">
        <title>Steroidobacter gossypii sp. nov., isolated from soil of cotton cropping field.</title>
        <authorList>
            <person name="Huang R."/>
            <person name="Yang S."/>
            <person name="Zhen C."/>
            <person name="Liu W."/>
        </authorList>
    </citation>
    <scope>NUCLEOTIDE SEQUENCE [LARGE SCALE GENOMIC DNA]</scope>
    <source>
        <strain evidence="3 4">S1-65</strain>
    </source>
</reference>
<sequence length="788" mass="86455">MLPSIESRIATELGAKPQQVSAAVALLDEGATVPFIARYRKEATGGLDDTQLRTLEERLSYLRELEERRAAIIASIDEQKKLTPELRASIEAAETKQRLEDLYLPYKPKRRTKAQIAREAGLDGLAAALLADRSLTPEVEAAKYLKPAFKNAQGDDNPGVADVKAALEGARTILIEQFAEDAELLANLRSHLQDNGVVVSTVAEGKEEAAAKFRDYFAYSETIKTVPSHRALALFRGRKDELLKVSLKLPEDMQPPPATGQAPFNACELKIAARHNIADRKQPADAWLLQTVRWTWQVKLAWQLEAELLTALRERSEEEAIRVFAHNLHDLLLAAPAGPRATMGLDPGLRTGVKVAIVDRTGKLLETATVYPHAPRNEWDRTIAHLALLAKKHNVDLISIGNGTASRETDKLAGDLIKAHPDLKLTKIVVSEAGASVYSASALAAKEFPDLDVSLRGAVSIARRLQDPLAELVKIDPKSIGVGQYQHDVSQTKLAKSLDAVVEDCVNAVGVDVNTASAALLARISGLSSTLAENIVRYRDEHGAFANRAGLKKVPRLGDKTYEQAAGFLRVMNGDNPLDASAVHPEAYAVVERILADLKKPVREVIGDLSTLKKVDPAKYTDEKFGVPTIKDILKELEKPGRDPRPEFKTATFKEGVEELKDLQQGMILEGVVTNVTAFGAFVDIGVHQDGLVHISMMSNKFVKDPREVVKAGDVVKVKVLEVDQQRKRIALTMRLEDSAQRVRDNAAGDFRRDRDSRPPQRQQQRREPESVGAGAMADAFARALKRT</sequence>
<dbReference type="InterPro" id="IPR006641">
    <property type="entry name" value="YqgF/RNaseH-like_dom"/>
</dbReference>
<organism evidence="3 4">
    <name type="scientific">Steroidobacter gossypii</name>
    <dbReference type="NCBI Taxonomy" id="2805490"/>
    <lineage>
        <taxon>Bacteria</taxon>
        <taxon>Pseudomonadati</taxon>
        <taxon>Pseudomonadota</taxon>
        <taxon>Gammaproteobacteria</taxon>
        <taxon>Steroidobacterales</taxon>
        <taxon>Steroidobacteraceae</taxon>
        <taxon>Steroidobacter</taxon>
    </lineage>
</organism>
<feature type="region of interest" description="Disordered" evidence="1">
    <location>
        <begin position="743"/>
        <end position="779"/>
    </location>
</feature>
<dbReference type="InterPro" id="IPR003029">
    <property type="entry name" value="S1_domain"/>
</dbReference>
<feature type="compositionally biased region" description="Basic and acidic residues" evidence="1">
    <location>
        <begin position="743"/>
        <end position="770"/>
    </location>
</feature>
<protein>
    <submittedName>
        <fullName evidence="3">RNA-binding transcriptional accessory protein</fullName>
    </submittedName>
</protein>
<dbReference type="InterPro" id="IPR037027">
    <property type="entry name" value="YqgF/RNaseH-like_dom_sf"/>
</dbReference>
<proteinExistence type="predicted"/>
<dbReference type="InterPro" id="IPR023323">
    <property type="entry name" value="Tex-like_dom_sf"/>
</dbReference>
<dbReference type="Pfam" id="PF00575">
    <property type="entry name" value="S1"/>
    <property type="match status" value="1"/>
</dbReference>
<dbReference type="Pfam" id="PF12836">
    <property type="entry name" value="HHH_3"/>
    <property type="match status" value="1"/>
</dbReference>
<evidence type="ECO:0000313" key="4">
    <source>
        <dbReference type="Proteomes" id="UP000661077"/>
    </source>
</evidence>
<dbReference type="InterPro" id="IPR018974">
    <property type="entry name" value="Tex-like_N"/>
</dbReference>
<evidence type="ECO:0000259" key="2">
    <source>
        <dbReference type="PROSITE" id="PS50126"/>
    </source>
</evidence>
<dbReference type="PANTHER" id="PTHR10724">
    <property type="entry name" value="30S RIBOSOMAL PROTEIN S1"/>
    <property type="match status" value="1"/>
</dbReference>
<dbReference type="SMART" id="SM00732">
    <property type="entry name" value="YqgFc"/>
    <property type="match status" value="1"/>
</dbReference>
<dbReference type="Gene3D" id="1.10.10.650">
    <property type="entry name" value="RuvA domain 2-like"/>
    <property type="match status" value="1"/>
</dbReference>
<dbReference type="Gene3D" id="1.10.150.310">
    <property type="entry name" value="Tex RuvX-like domain-like"/>
    <property type="match status" value="1"/>
</dbReference>